<dbReference type="InterPro" id="IPR036938">
    <property type="entry name" value="PAP2/HPO_sf"/>
</dbReference>
<accession>A0A7H9ASM9</accession>
<evidence type="ECO:0000256" key="2">
    <source>
        <dbReference type="SAM" id="SignalP"/>
    </source>
</evidence>
<keyword evidence="1" id="KW-0472">Membrane</keyword>
<evidence type="ECO:0000259" key="3">
    <source>
        <dbReference type="SMART" id="SM00014"/>
    </source>
</evidence>
<keyword evidence="5" id="KW-1185">Reference proteome</keyword>
<name>A0A7H9ASM9_9FLAO</name>
<gene>
    <name evidence="4" type="ORF">HYG79_14410</name>
</gene>
<feature type="chain" id="PRO_5028849401" evidence="2">
    <location>
        <begin position="20"/>
        <end position="271"/>
    </location>
</feature>
<protein>
    <submittedName>
        <fullName evidence="4">Phosphatase PAP2 family protein</fullName>
    </submittedName>
</protein>
<dbReference type="SUPFAM" id="SSF48317">
    <property type="entry name" value="Acid phosphatase/Vanadium-dependent haloperoxidase"/>
    <property type="match status" value="1"/>
</dbReference>
<dbReference type="RefSeq" id="WP_179242767.1">
    <property type="nucleotide sequence ID" value="NZ_CP058595.1"/>
</dbReference>
<feature type="signal peptide" evidence="2">
    <location>
        <begin position="1"/>
        <end position="19"/>
    </location>
</feature>
<dbReference type="Pfam" id="PF01569">
    <property type="entry name" value="PAP2"/>
    <property type="match status" value="1"/>
</dbReference>
<feature type="transmembrane region" description="Helical" evidence="1">
    <location>
        <begin position="195"/>
        <end position="212"/>
    </location>
</feature>
<keyword evidence="2" id="KW-0732">Signal</keyword>
<dbReference type="Gene3D" id="1.20.144.10">
    <property type="entry name" value="Phosphatidic acid phosphatase type 2/haloperoxidase"/>
    <property type="match status" value="1"/>
</dbReference>
<evidence type="ECO:0000256" key="1">
    <source>
        <dbReference type="SAM" id="Phobius"/>
    </source>
</evidence>
<organism evidence="4 5">
    <name type="scientific">Costertonia aggregata</name>
    <dbReference type="NCBI Taxonomy" id="343403"/>
    <lineage>
        <taxon>Bacteria</taxon>
        <taxon>Pseudomonadati</taxon>
        <taxon>Bacteroidota</taxon>
        <taxon>Flavobacteriia</taxon>
        <taxon>Flavobacteriales</taxon>
        <taxon>Flavobacteriaceae</taxon>
        <taxon>Costertonia</taxon>
    </lineage>
</organism>
<dbReference type="KEGG" id="cagg:HYG79_14410"/>
<dbReference type="InterPro" id="IPR000326">
    <property type="entry name" value="PAP2/HPO"/>
</dbReference>
<sequence length="271" mass="29747">MRITVIILSTIFLCHSICAQVVDSPYEMSWKKDTPWIVGSLSGTALGLYIKSNKKNITNDRLNSIKSEDIIGIDGWAAGNYSEKANNVSDIPFYGSFALPFGLLLDKNANKHAVQILGLYLESLATTSAFFTITAGLVNRSRPLVYNSDAPLNERLEANGQNSFYSGHVAATATAAFFAAKVFSDFNPDSKLKPFVWTVSAVIPVLAGYYRIEARKHFLTDVVLGYILGAATGILVPEFHKRKENKVKVFPSAGRLPLGQEFNAITLRLSF</sequence>
<feature type="transmembrane region" description="Helical" evidence="1">
    <location>
        <begin position="117"/>
        <end position="138"/>
    </location>
</feature>
<evidence type="ECO:0000313" key="5">
    <source>
        <dbReference type="Proteomes" id="UP000509302"/>
    </source>
</evidence>
<dbReference type="EMBL" id="CP058595">
    <property type="protein sequence ID" value="QLG46488.1"/>
    <property type="molecule type" value="Genomic_DNA"/>
</dbReference>
<dbReference type="Proteomes" id="UP000509302">
    <property type="component" value="Chromosome"/>
</dbReference>
<proteinExistence type="predicted"/>
<feature type="transmembrane region" description="Helical" evidence="1">
    <location>
        <begin position="164"/>
        <end position="183"/>
    </location>
</feature>
<dbReference type="SMART" id="SM00014">
    <property type="entry name" value="acidPPc"/>
    <property type="match status" value="1"/>
</dbReference>
<feature type="transmembrane region" description="Helical" evidence="1">
    <location>
        <begin position="218"/>
        <end position="236"/>
    </location>
</feature>
<reference evidence="4 5" key="1">
    <citation type="journal article" date="2006" name="Int. J. Syst. Evol. Microbiol.">
        <title>Costertonia aggregata gen. nov., sp. nov., a mesophilic marine bacterium of the family Flavobacteriaceae, isolated from a mature biofilm.</title>
        <authorList>
            <person name="Kwon K.K."/>
            <person name="Lee Y.K."/>
            <person name="Lee H.K."/>
        </authorList>
    </citation>
    <scope>NUCLEOTIDE SEQUENCE [LARGE SCALE GENOMIC DNA]</scope>
    <source>
        <strain evidence="4 5">KCCM 42265</strain>
    </source>
</reference>
<keyword evidence="1" id="KW-0812">Transmembrane</keyword>
<dbReference type="AlphaFoldDB" id="A0A7H9ASM9"/>
<feature type="domain" description="Phosphatidic acid phosphatase type 2/haloperoxidase" evidence="3">
    <location>
        <begin position="117"/>
        <end position="237"/>
    </location>
</feature>
<keyword evidence="1" id="KW-1133">Transmembrane helix</keyword>
<evidence type="ECO:0000313" key="4">
    <source>
        <dbReference type="EMBL" id="QLG46488.1"/>
    </source>
</evidence>